<evidence type="ECO:0000313" key="2">
    <source>
        <dbReference type="Proteomes" id="UP001162131"/>
    </source>
</evidence>
<accession>A0AAU9J9P1</accession>
<name>A0AAU9J9P1_9CILI</name>
<organism evidence="1 2">
    <name type="scientific">Blepharisma stoltei</name>
    <dbReference type="NCBI Taxonomy" id="1481888"/>
    <lineage>
        <taxon>Eukaryota</taxon>
        <taxon>Sar</taxon>
        <taxon>Alveolata</taxon>
        <taxon>Ciliophora</taxon>
        <taxon>Postciliodesmatophora</taxon>
        <taxon>Heterotrichea</taxon>
        <taxon>Heterotrichida</taxon>
        <taxon>Blepharismidae</taxon>
        <taxon>Blepharisma</taxon>
    </lineage>
</organism>
<dbReference type="AlphaFoldDB" id="A0AAU9J9P1"/>
<comment type="caution">
    <text evidence="1">The sequence shown here is derived from an EMBL/GenBank/DDBJ whole genome shotgun (WGS) entry which is preliminary data.</text>
</comment>
<sequence>MSRVISLPPLKKQQKQERFGCLYSPISLDEKIPPHKFRHLVGSSLDFQKKSESKHESIFSRFWEENSIKIMNAQPPSPSAQSKSSFGYNISRLFTHGNSPNHLKSNSEHQRAEKSYIKPERIFQGKNKKGKRIKQLSALSCINDSVEASPQNEDYTRGLVPIKEISFQDKNRDLSLEIMPKNLSPAHKKVLTRFSQKLAKPINIIKIQVTDQGLQTDEIITPFSKTPESEHSSCYNAFDIDTWEFKNN</sequence>
<reference evidence="1" key="1">
    <citation type="submission" date="2021-09" db="EMBL/GenBank/DDBJ databases">
        <authorList>
            <consortium name="AG Swart"/>
            <person name="Singh M."/>
            <person name="Singh A."/>
            <person name="Seah K."/>
            <person name="Emmerich C."/>
        </authorList>
    </citation>
    <scope>NUCLEOTIDE SEQUENCE</scope>
    <source>
        <strain evidence="1">ATCC30299</strain>
    </source>
</reference>
<evidence type="ECO:0000313" key="1">
    <source>
        <dbReference type="EMBL" id="CAG9320283.1"/>
    </source>
</evidence>
<dbReference type="EMBL" id="CAJZBQ010000025">
    <property type="protein sequence ID" value="CAG9320283.1"/>
    <property type="molecule type" value="Genomic_DNA"/>
</dbReference>
<gene>
    <name evidence="1" type="ORF">BSTOLATCC_MIC26203</name>
</gene>
<protein>
    <submittedName>
        <fullName evidence="1">Uncharacterized protein</fullName>
    </submittedName>
</protein>
<dbReference type="Proteomes" id="UP001162131">
    <property type="component" value="Unassembled WGS sequence"/>
</dbReference>
<proteinExistence type="predicted"/>
<keyword evidence="2" id="KW-1185">Reference proteome</keyword>